<name>A0AAP8GUG1_BACMY</name>
<dbReference type="EMBL" id="MKZQ01000061">
    <property type="protein sequence ID" value="PJN66943.1"/>
    <property type="molecule type" value="Genomic_DNA"/>
</dbReference>
<comment type="caution">
    <text evidence="1">The sequence shown here is derived from an EMBL/GenBank/DDBJ whole genome shotgun (WGS) entry which is preliminary data.</text>
</comment>
<dbReference type="AlphaFoldDB" id="A0AAP8GUG1"/>
<organism evidence="1 2">
    <name type="scientific">Bacillus mycoides</name>
    <dbReference type="NCBI Taxonomy" id="1405"/>
    <lineage>
        <taxon>Bacteria</taxon>
        <taxon>Bacillati</taxon>
        <taxon>Bacillota</taxon>
        <taxon>Bacilli</taxon>
        <taxon>Bacillales</taxon>
        <taxon>Bacillaceae</taxon>
        <taxon>Bacillus</taxon>
        <taxon>Bacillus cereus group</taxon>
    </lineage>
</organism>
<accession>A0AAP8GUG1</accession>
<proteinExistence type="predicted"/>
<dbReference type="Proteomes" id="UP000236165">
    <property type="component" value="Unassembled WGS sequence"/>
</dbReference>
<protein>
    <submittedName>
        <fullName evidence="1">Uncharacterized protein</fullName>
    </submittedName>
</protein>
<evidence type="ECO:0000313" key="1">
    <source>
        <dbReference type="EMBL" id="PJN66943.1"/>
    </source>
</evidence>
<gene>
    <name evidence="1" type="ORF">BACWE_46520</name>
</gene>
<evidence type="ECO:0000313" key="2">
    <source>
        <dbReference type="Proteomes" id="UP000236165"/>
    </source>
</evidence>
<reference evidence="1 2" key="1">
    <citation type="submission" date="2016-10" db="EMBL/GenBank/DDBJ databases">
        <title>Genome Sequence of Bacillus weihenstephanensis GM6LP.</title>
        <authorList>
            <person name="Poehlein A."/>
            <person name="Wemheuer F."/>
            <person name="Hollensteiner J."/>
            <person name="Wemheuer B."/>
        </authorList>
    </citation>
    <scope>NUCLEOTIDE SEQUENCE [LARGE SCALE GENOMIC DNA]</scope>
    <source>
        <strain evidence="1 2">GM6LP</strain>
    </source>
</reference>
<sequence length="40" mass="4515">MVKNKNVMANTILPGVNEVFIISRELIILRISVASIKIYL</sequence>